<comment type="caution">
    <text evidence="16">The sequence shown here is derived from an EMBL/GenBank/DDBJ whole genome shotgun (WGS) entry which is preliminary data.</text>
</comment>
<comment type="similarity">
    <text evidence="13">Belongs to the protein kinase superfamily.</text>
</comment>
<dbReference type="InterPro" id="IPR011009">
    <property type="entry name" value="Kinase-like_dom_sf"/>
</dbReference>
<dbReference type="InterPro" id="IPR000719">
    <property type="entry name" value="Prot_kinase_dom"/>
</dbReference>
<keyword evidence="5 12" id="KW-0547">Nucleotide-binding</keyword>
<dbReference type="Proteomes" id="UP000607653">
    <property type="component" value="Unassembled WGS sequence"/>
</dbReference>
<dbReference type="Gene3D" id="3.30.200.20">
    <property type="entry name" value="Phosphorylase Kinase, domain 1"/>
    <property type="match status" value="1"/>
</dbReference>
<keyword evidence="2 13" id="KW-0723">Serine/threonine-protein kinase</keyword>
<gene>
    <name evidence="16" type="ORF">HUJ06_028822</name>
</gene>
<evidence type="ECO:0000313" key="17">
    <source>
        <dbReference type="Proteomes" id="UP000607653"/>
    </source>
</evidence>
<evidence type="ECO:0000256" key="11">
    <source>
        <dbReference type="ARBA" id="ARBA00048679"/>
    </source>
</evidence>
<evidence type="ECO:0000256" key="5">
    <source>
        <dbReference type="ARBA" id="ARBA00022741"/>
    </source>
</evidence>
<dbReference type="PANTHER" id="PTHR27002:SF1117">
    <property type="entry name" value="CYSTEINE-RICH RECEPTOR-LIKE PROTEIN KINASE 19"/>
    <property type="match status" value="1"/>
</dbReference>
<keyword evidence="17" id="KW-1185">Reference proteome</keyword>
<evidence type="ECO:0000256" key="7">
    <source>
        <dbReference type="ARBA" id="ARBA00022840"/>
    </source>
</evidence>
<dbReference type="FunFam" id="3.30.200.20:FF:000195">
    <property type="entry name" value="G-type lectin S-receptor-like serine/threonine-protein kinase"/>
    <property type="match status" value="1"/>
</dbReference>
<feature type="binding site" evidence="12">
    <location>
        <position position="130"/>
    </location>
    <ligand>
        <name>ATP</name>
        <dbReference type="ChEBI" id="CHEBI:30616"/>
    </ligand>
</feature>
<dbReference type="EC" id="2.7.11.1" evidence="1"/>
<dbReference type="CDD" id="cd14066">
    <property type="entry name" value="STKc_IRAK"/>
    <property type="match status" value="1"/>
</dbReference>
<evidence type="ECO:0000259" key="15">
    <source>
        <dbReference type="PROSITE" id="PS50011"/>
    </source>
</evidence>
<dbReference type="FunFam" id="1.10.510.10:FF:000060">
    <property type="entry name" value="G-type lectin S-receptor-like serine/threonine-protein kinase"/>
    <property type="match status" value="1"/>
</dbReference>
<dbReference type="InterPro" id="IPR017441">
    <property type="entry name" value="Protein_kinase_ATP_BS"/>
</dbReference>
<dbReference type="InterPro" id="IPR008271">
    <property type="entry name" value="Ser/Thr_kinase_AS"/>
</dbReference>
<evidence type="ECO:0000256" key="10">
    <source>
        <dbReference type="ARBA" id="ARBA00047899"/>
    </source>
</evidence>
<dbReference type="PROSITE" id="PS50011">
    <property type="entry name" value="PROTEIN_KINASE_DOM"/>
    <property type="match status" value="1"/>
</dbReference>
<keyword evidence="3" id="KW-0808">Transferase</keyword>
<protein>
    <recommendedName>
        <fullName evidence="1">non-specific serine/threonine protein kinase</fullName>
        <ecNumber evidence="1">2.7.11.1</ecNumber>
    </recommendedName>
</protein>
<evidence type="ECO:0000256" key="13">
    <source>
        <dbReference type="RuleBase" id="RU000304"/>
    </source>
</evidence>
<evidence type="ECO:0000256" key="14">
    <source>
        <dbReference type="SAM" id="Phobius"/>
    </source>
</evidence>
<evidence type="ECO:0000256" key="9">
    <source>
        <dbReference type="ARBA" id="ARBA00023180"/>
    </source>
</evidence>
<comment type="catalytic activity">
    <reaction evidence="11">
        <text>L-seryl-[protein] + ATP = O-phospho-L-seryl-[protein] + ADP + H(+)</text>
        <dbReference type="Rhea" id="RHEA:17989"/>
        <dbReference type="Rhea" id="RHEA-COMP:9863"/>
        <dbReference type="Rhea" id="RHEA-COMP:11604"/>
        <dbReference type="ChEBI" id="CHEBI:15378"/>
        <dbReference type="ChEBI" id="CHEBI:29999"/>
        <dbReference type="ChEBI" id="CHEBI:30616"/>
        <dbReference type="ChEBI" id="CHEBI:83421"/>
        <dbReference type="ChEBI" id="CHEBI:456216"/>
        <dbReference type="EC" id="2.7.11.1"/>
    </reaction>
</comment>
<sequence length="420" mass="47107">MFSGQLSGRSSTPGTEKDQRVRRHVLIVVVVVSIASLLLVIGFSSYYLRRRKLKVRERKERGQGLISTGGMASANIVTNEKNGLDQLQVFSFASIVAATNNFSEENKLGKGGFGHVYKGIWSQGQEIAVKRLSRSSTQGTEEFKNEIAVIAKLQHVNLVKVLGYCLEREEKILIYEYMPNKSLDSYLFDPARRILLNWERRIHIIEGVAQGLLYLHKFSRLKVIHRDLKASNILLDNQMNPKISDFGLARIFGGNESQADTNRVAGTFGYMPPEYVRQGVFSSKSDVFSFGVILLEILSGKRSTDVIDSNCSLILVEHAWKLFKSGRSMEFLDPILDVTYSPCKPTRYIHVGLLCVQANPMDRPAMEDIVSMLSNENMVLSTPKQPAFLMENSTSEDDIYLGQYGIYSANDITVSVVTAR</sequence>
<keyword evidence="9" id="KW-0325">Glycoprotein</keyword>
<reference evidence="16 17" key="1">
    <citation type="journal article" date="2020" name="Mol. Biol. Evol.">
        <title>Distinct Expression and Methylation Patterns for Genes with Different Fates following a Single Whole-Genome Duplication in Flowering Plants.</title>
        <authorList>
            <person name="Shi T."/>
            <person name="Rahmani R.S."/>
            <person name="Gugger P.F."/>
            <person name="Wang M."/>
            <person name="Li H."/>
            <person name="Zhang Y."/>
            <person name="Li Z."/>
            <person name="Wang Q."/>
            <person name="Van de Peer Y."/>
            <person name="Marchal K."/>
            <person name="Chen J."/>
        </authorList>
    </citation>
    <scope>NUCLEOTIDE SEQUENCE [LARGE SCALE GENOMIC DNA]</scope>
    <source>
        <tissue evidence="16">Leaf</tissue>
    </source>
</reference>
<evidence type="ECO:0000256" key="4">
    <source>
        <dbReference type="ARBA" id="ARBA00022729"/>
    </source>
</evidence>
<comment type="catalytic activity">
    <reaction evidence="10">
        <text>L-threonyl-[protein] + ATP = O-phospho-L-threonyl-[protein] + ADP + H(+)</text>
        <dbReference type="Rhea" id="RHEA:46608"/>
        <dbReference type="Rhea" id="RHEA-COMP:11060"/>
        <dbReference type="Rhea" id="RHEA-COMP:11605"/>
        <dbReference type="ChEBI" id="CHEBI:15378"/>
        <dbReference type="ChEBI" id="CHEBI:30013"/>
        <dbReference type="ChEBI" id="CHEBI:30616"/>
        <dbReference type="ChEBI" id="CHEBI:61977"/>
        <dbReference type="ChEBI" id="CHEBI:456216"/>
        <dbReference type="EC" id="2.7.11.1"/>
    </reaction>
</comment>
<dbReference type="PROSITE" id="PS00107">
    <property type="entry name" value="PROTEIN_KINASE_ATP"/>
    <property type="match status" value="1"/>
</dbReference>
<feature type="domain" description="Protein kinase" evidence="15">
    <location>
        <begin position="102"/>
        <end position="388"/>
    </location>
</feature>
<keyword evidence="8" id="KW-1015">Disulfide bond</keyword>
<name>A0A822Y0B4_NELNU</name>
<feature type="transmembrane region" description="Helical" evidence="14">
    <location>
        <begin position="25"/>
        <end position="48"/>
    </location>
</feature>
<organism evidence="16 17">
    <name type="scientific">Nelumbo nucifera</name>
    <name type="common">Sacred lotus</name>
    <dbReference type="NCBI Taxonomy" id="4432"/>
    <lineage>
        <taxon>Eukaryota</taxon>
        <taxon>Viridiplantae</taxon>
        <taxon>Streptophyta</taxon>
        <taxon>Embryophyta</taxon>
        <taxon>Tracheophyta</taxon>
        <taxon>Spermatophyta</taxon>
        <taxon>Magnoliopsida</taxon>
        <taxon>Proteales</taxon>
        <taxon>Nelumbonaceae</taxon>
        <taxon>Nelumbo</taxon>
    </lineage>
</organism>
<dbReference type="GO" id="GO:0004674">
    <property type="term" value="F:protein serine/threonine kinase activity"/>
    <property type="evidence" value="ECO:0007669"/>
    <property type="project" value="UniProtKB-KW"/>
</dbReference>
<evidence type="ECO:0000256" key="1">
    <source>
        <dbReference type="ARBA" id="ARBA00012513"/>
    </source>
</evidence>
<accession>A0A822Y0B4</accession>
<evidence type="ECO:0000256" key="6">
    <source>
        <dbReference type="ARBA" id="ARBA00022777"/>
    </source>
</evidence>
<dbReference type="EMBL" id="DUZY01000002">
    <property type="protein sequence ID" value="DAD27354.1"/>
    <property type="molecule type" value="Genomic_DNA"/>
</dbReference>
<dbReference type="SUPFAM" id="SSF56112">
    <property type="entry name" value="Protein kinase-like (PK-like)"/>
    <property type="match status" value="1"/>
</dbReference>
<evidence type="ECO:0000256" key="8">
    <source>
        <dbReference type="ARBA" id="ARBA00023157"/>
    </source>
</evidence>
<proteinExistence type="inferred from homology"/>
<keyword evidence="14" id="KW-1133">Transmembrane helix</keyword>
<dbReference type="InterPro" id="IPR001245">
    <property type="entry name" value="Ser-Thr/Tyr_kinase_cat_dom"/>
</dbReference>
<dbReference type="AlphaFoldDB" id="A0A822Y0B4"/>
<evidence type="ECO:0000256" key="12">
    <source>
        <dbReference type="PROSITE-ProRule" id="PRU10141"/>
    </source>
</evidence>
<keyword evidence="4" id="KW-0732">Signal</keyword>
<dbReference type="SMART" id="SM00220">
    <property type="entry name" value="S_TKc"/>
    <property type="match status" value="1"/>
</dbReference>
<evidence type="ECO:0000256" key="3">
    <source>
        <dbReference type="ARBA" id="ARBA00022679"/>
    </source>
</evidence>
<dbReference type="GO" id="GO:0005524">
    <property type="term" value="F:ATP binding"/>
    <property type="evidence" value="ECO:0007669"/>
    <property type="project" value="UniProtKB-UniRule"/>
</dbReference>
<dbReference type="Pfam" id="PF07714">
    <property type="entry name" value="PK_Tyr_Ser-Thr"/>
    <property type="match status" value="1"/>
</dbReference>
<keyword evidence="14" id="KW-0812">Transmembrane</keyword>
<keyword evidence="7 12" id="KW-0067">ATP-binding</keyword>
<dbReference type="PANTHER" id="PTHR27002">
    <property type="entry name" value="RECEPTOR-LIKE SERINE/THREONINE-PROTEIN KINASE SD1-8"/>
    <property type="match status" value="1"/>
</dbReference>
<keyword evidence="14" id="KW-0472">Membrane</keyword>
<keyword evidence="6" id="KW-0418">Kinase</keyword>
<evidence type="ECO:0000313" key="16">
    <source>
        <dbReference type="EMBL" id="DAD27354.1"/>
    </source>
</evidence>
<dbReference type="PROSITE" id="PS00108">
    <property type="entry name" value="PROTEIN_KINASE_ST"/>
    <property type="match status" value="1"/>
</dbReference>
<evidence type="ECO:0000256" key="2">
    <source>
        <dbReference type="ARBA" id="ARBA00022527"/>
    </source>
</evidence>
<dbReference type="Gene3D" id="1.10.510.10">
    <property type="entry name" value="Transferase(Phosphotransferase) domain 1"/>
    <property type="match status" value="1"/>
</dbReference>